<dbReference type="InterPro" id="IPR000883">
    <property type="entry name" value="Cyt_C_Oxase_1"/>
</dbReference>
<keyword evidence="1" id="KW-1133">Transmembrane helix</keyword>
<evidence type="ECO:0000256" key="1">
    <source>
        <dbReference type="SAM" id="Phobius"/>
    </source>
</evidence>
<dbReference type="EMBL" id="JAMFLZ010000004">
    <property type="protein sequence ID" value="MCL6295430.1"/>
    <property type="molecule type" value="Genomic_DNA"/>
</dbReference>
<sequence length="146" mass="16619">MRRITNKPHLVFLLSIPMIMLIGFINGEAALDINVHDTYYIIAYIHLAILISILFGIIGLGYWIMLETNRKLSKLLNLIHITLTIGGFIAIWITSLILTESAEYEFDDIGKRNLIIALILFLMILGQFLYIINLIIGLFKRIKSSG</sequence>
<evidence type="ECO:0000313" key="2">
    <source>
        <dbReference type="EMBL" id="MCL6295430.1"/>
    </source>
</evidence>
<organism evidence="2 3">
    <name type="scientific">Jejuia spongiicola</name>
    <dbReference type="NCBI Taxonomy" id="2942207"/>
    <lineage>
        <taxon>Bacteria</taxon>
        <taxon>Pseudomonadati</taxon>
        <taxon>Bacteroidota</taxon>
        <taxon>Flavobacteriia</taxon>
        <taxon>Flavobacteriales</taxon>
        <taxon>Flavobacteriaceae</taxon>
        <taxon>Jejuia</taxon>
    </lineage>
</organism>
<dbReference type="SUPFAM" id="SSF81442">
    <property type="entry name" value="Cytochrome c oxidase subunit I-like"/>
    <property type="match status" value="1"/>
</dbReference>
<keyword evidence="3" id="KW-1185">Reference proteome</keyword>
<keyword evidence="1" id="KW-0472">Membrane</keyword>
<dbReference type="RefSeq" id="WP_249973093.1">
    <property type="nucleotide sequence ID" value="NZ_JAMFLZ010000004.1"/>
</dbReference>
<feature type="transmembrane region" description="Helical" evidence="1">
    <location>
        <begin position="114"/>
        <end position="139"/>
    </location>
</feature>
<feature type="transmembrane region" description="Helical" evidence="1">
    <location>
        <begin position="39"/>
        <end position="63"/>
    </location>
</feature>
<feature type="transmembrane region" description="Helical" evidence="1">
    <location>
        <begin position="9"/>
        <end position="27"/>
    </location>
</feature>
<evidence type="ECO:0000313" key="3">
    <source>
        <dbReference type="Proteomes" id="UP001165381"/>
    </source>
</evidence>
<protein>
    <submittedName>
        <fullName evidence="2">Cbb3-type cytochrome c oxidase subunit I</fullName>
    </submittedName>
</protein>
<dbReference type="Pfam" id="PF00115">
    <property type="entry name" value="COX1"/>
    <property type="match status" value="1"/>
</dbReference>
<name>A0ABT0QEQ9_9FLAO</name>
<proteinExistence type="predicted"/>
<keyword evidence="1" id="KW-0812">Transmembrane</keyword>
<reference evidence="2" key="1">
    <citation type="submission" date="2022-05" db="EMBL/GenBank/DDBJ databases">
        <authorList>
            <person name="Park J.-S."/>
        </authorList>
    </citation>
    <scope>NUCLEOTIDE SEQUENCE</scope>
    <source>
        <strain evidence="2">2012CJ34-3</strain>
    </source>
</reference>
<dbReference type="InterPro" id="IPR036927">
    <property type="entry name" value="Cyt_c_oxase-like_su1_sf"/>
</dbReference>
<dbReference type="Proteomes" id="UP001165381">
    <property type="component" value="Unassembled WGS sequence"/>
</dbReference>
<accession>A0ABT0QEQ9</accession>
<comment type="caution">
    <text evidence="2">The sequence shown here is derived from an EMBL/GenBank/DDBJ whole genome shotgun (WGS) entry which is preliminary data.</text>
</comment>
<feature type="transmembrane region" description="Helical" evidence="1">
    <location>
        <begin position="75"/>
        <end position="94"/>
    </location>
</feature>
<dbReference type="Gene3D" id="1.20.210.10">
    <property type="entry name" value="Cytochrome c oxidase-like, subunit I domain"/>
    <property type="match status" value="1"/>
</dbReference>
<gene>
    <name evidence="2" type="ORF">M3P09_10520</name>
</gene>